<sequence>MGNATVISSSRNANGCSTQTITCQGTYTSTVSHIGVNYAGESAPTTVSDSSDGGTPQITVVCDRVDSWTYNGKKISDEFECSQSPASTTQPSTTTPKPTIPSTTPVPTTKTTTPASTTQTSTSTPKPTTASTTPVPTTKATTPAPTTTKASTPAPTTTKGTTTPTTSACPPGGKWSDWSNGTSCTDTCGSCGTTTKSRTCESEKNGCPCSGSPTSQESCGNAPCKYPRTSCCSPYKAAAVKSTISCTGSVTTTPAPTTKASSIGPSATTSASSASSSTKSGSSSASSTGTTLSGATCPPGGTWSEWTSPTNCNDTCGNCGYVTITRTCTSEKSGCPCEGSASAEECCNPTPSTTCGIDGANSTTSTPTTKSASTPTLVPLLLLVPLHPHPQLVPQLHYSQLWELLPRQWSVVQLEVGDSLH</sequence>
<evidence type="ECO:0000313" key="3">
    <source>
        <dbReference type="WBParaSite" id="jg2915"/>
    </source>
</evidence>
<dbReference type="AlphaFoldDB" id="A0A915E520"/>
<protein>
    <submittedName>
        <fullName evidence="3">Uncharacterized protein</fullName>
    </submittedName>
</protein>
<evidence type="ECO:0000256" key="1">
    <source>
        <dbReference type="SAM" id="MobiDB-lite"/>
    </source>
</evidence>
<organism evidence="2 3">
    <name type="scientific">Ditylenchus dipsaci</name>
    <dbReference type="NCBI Taxonomy" id="166011"/>
    <lineage>
        <taxon>Eukaryota</taxon>
        <taxon>Metazoa</taxon>
        <taxon>Ecdysozoa</taxon>
        <taxon>Nematoda</taxon>
        <taxon>Chromadorea</taxon>
        <taxon>Rhabditida</taxon>
        <taxon>Tylenchina</taxon>
        <taxon>Tylenchomorpha</taxon>
        <taxon>Sphaerularioidea</taxon>
        <taxon>Anguinidae</taxon>
        <taxon>Anguininae</taxon>
        <taxon>Ditylenchus</taxon>
    </lineage>
</organism>
<dbReference type="PANTHER" id="PTHR31507:SF3">
    <property type="entry name" value="TIL DOMAIN-CONTAINING PROTEIN"/>
    <property type="match status" value="1"/>
</dbReference>
<feature type="region of interest" description="Disordered" evidence="1">
    <location>
        <begin position="249"/>
        <end position="296"/>
    </location>
</feature>
<feature type="compositionally biased region" description="Low complexity" evidence="1">
    <location>
        <begin position="251"/>
        <end position="296"/>
    </location>
</feature>
<keyword evidence="2" id="KW-1185">Reference proteome</keyword>
<name>A0A915E520_9BILA</name>
<feature type="region of interest" description="Disordered" evidence="1">
    <location>
        <begin position="79"/>
        <end position="174"/>
    </location>
</feature>
<dbReference type="InterPro" id="IPR000884">
    <property type="entry name" value="TSP1_rpt"/>
</dbReference>
<dbReference type="PANTHER" id="PTHR31507">
    <property type="entry name" value="PROTEIN CBG15923"/>
    <property type="match status" value="1"/>
</dbReference>
<dbReference type="Proteomes" id="UP000887574">
    <property type="component" value="Unplaced"/>
</dbReference>
<dbReference type="InterPro" id="IPR036383">
    <property type="entry name" value="TSP1_rpt_sf"/>
</dbReference>
<evidence type="ECO:0000313" key="2">
    <source>
        <dbReference type="Proteomes" id="UP000887574"/>
    </source>
</evidence>
<proteinExistence type="predicted"/>
<accession>A0A915E520</accession>
<reference evidence="3" key="1">
    <citation type="submission" date="2022-11" db="UniProtKB">
        <authorList>
            <consortium name="WormBaseParasite"/>
        </authorList>
    </citation>
    <scope>IDENTIFICATION</scope>
</reference>
<feature type="compositionally biased region" description="Low complexity" evidence="1">
    <location>
        <begin position="84"/>
        <end position="171"/>
    </location>
</feature>
<dbReference type="PROSITE" id="PS50092">
    <property type="entry name" value="TSP1"/>
    <property type="match status" value="2"/>
</dbReference>
<dbReference type="WBParaSite" id="jg2915">
    <property type="protein sequence ID" value="jg2915"/>
    <property type="gene ID" value="jg2915"/>
</dbReference>
<dbReference type="SUPFAM" id="SSF82895">
    <property type="entry name" value="TSP-1 type 1 repeat"/>
    <property type="match status" value="1"/>
</dbReference>
<dbReference type="PRINTS" id="PR01217">
    <property type="entry name" value="PRICHEXTENSN"/>
</dbReference>